<reference evidence="2 3" key="1">
    <citation type="submission" date="2018-07" db="EMBL/GenBank/DDBJ databases">
        <title>Draft genome sequence of Ancylomarina sp. M1P.</title>
        <authorList>
            <person name="Yadav S."/>
            <person name="Villanueva L."/>
            <person name="Damste J.S.S."/>
        </authorList>
    </citation>
    <scope>NUCLEOTIDE SEQUENCE [LARGE SCALE GENOMIC DNA]</scope>
    <source>
        <strain evidence="2 3">M1P</strain>
    </source>
</reference>
<dbReference type="SUPFAM" id="SSF55729">
    <property type="entry name" value="Acyl-CoA N-acyltransferases (Nat)"/>
    <property type="match status" value="1"/>
</dbReference>
<evidence type="ECO:0000313" key="2">
    <source>
        <dbReference type="EMBL" id="RRG22082.1"/>
    </source>
</evidence>
<proteinExistence type="predicted"/>
<evidence type="ECO:0000259" key="1">
    <source>
        <dbReference type="PROSITE" id="PS51186"/>
    </source>
</evidence>
<feature type="domain" description="N-acetyltransferase" evidence="1">
    <location>
        <begin position="10"/>
        <end position="192"/>
    </location>
</feature>
<dbReference type="GO" id="GO:0016747">
    <property type="term" value="F:acyltransferase activity, transferring groups other than amino-acyl groups"/>
    <property type="evidence" value="ECO:0007669"/>
    <property type="project" value="InterPro"/>
</dbReference>
<accession>A0A425Y291</accession>
<dbReference type="AlphaFoldDB" id="A0A425Y291"/>
<comment type="caution">
    <text evidence="2">The sequence shown here is derived from an EMBL/GenBank/DDBJ whole genome shotgun (WGS) entry which is preliminary data.</text>
</comment>
<dbReference type="PROSITE" id="PS51186">
    <property type="entry name" value="GNAT"/>
    <property type="match status" value="1"/>
</dbReference>
<dbReference type="EMBL" id="QQWG01000006">
    <property type="protein sequence ID" value="RRG22082.1"/>
    <property type="molecule type" value="Genomic_DNA"/>
</dbReference>
<organism evidence="2 3">
    <name type="scientific">Ancylomarina euxinus</name>
    <dbReference type="NCBI Taxonomy" id="2283627"/>
    <lineage>
        <taxon>Bacteria</taxon>
        <taxon>Pseudomonadati</taxon>
        <taxon>Bacteroidota</taxon>
        <taxon>Bacteroidia</taxon>
        <taxon>Marinilabiliales</taxon>
        <taxon>Marinifilaceae</taxon>
        <taxon>Ancylomarina</taxon>
    </lineage>
</organism>
<name>A0A425Y291_9BACT</name>
<dbReference type="OrthoDB" id="162220at2"/>
<dbReference type="RefSeq" id="WP_125030311.1">
    <property type="nucleotide sequence ID" value="NZ_JAPXVP010000006.1"/>
</dbReference>
<gene>
    <name evidence="2" type="ORF">DWB61_07660</name>
</gene>
<dbReference type="InterPro" id="IPR016181">
    <property type="entry name" value="Acyl_CoA_acyltransferase"/>
</dbReference>
<dbReference type="Proteomes" id="UP000285794">
    <property type="component" value="Unassembled WGS sequence"/>
</dbReference>
<keyword evidence="3" id="KW-1185">Reference proteome</keyword>
<dbReference type="Gene3D" id="3.40.630.30">
    <property type="match status" value="1"/>
</dbReference>
<protein>
    <submittedName>
        <fullName evidence="2">GNAT family N-acetyltransferase</fullName>
    </submittedName>
</protein>
<sequence>MDKANQDNNLSFQPLNTSNFGDFEYLFGEKGACEGCWCMQCRLQADEFEVGRGEGNRLAMKALVESGKIPGILAYNNNEPVGWCSLGNREDFPRLPKSHESLLIDEQTWIVSCLFVRRGWRRRGVKRALLKHLIAYCRTKGAKVLESHQCNSDFSKYPDAFAWSGIEKAYEAVGFVKVDSVSEKRPIMRYYL</sequence>
<keyword evidence="2" id="KW-0808">Transferase</keyword>
<evidence type="ECO:0000313" key="3">
    <source>
        <dbReference type="Proteomes" id="UP000285794"/>
    </source>
</evidence>
<dbReference type="InterPro" id="IPR000182">
    <property type="entry name" value="GNAT_dom"/>
</dbReference>
<dbReference type="Pfam" id="PF00583">
    <property type="entry name" value="Acetyltransf_1"/>
    <property type="match status" value="1"/>
</dbReference>